<proteinExistence type="inferred from homology"/>
<dbReference type="AlphaFoldDB" id="A0A6P1W702"/>
<dbReference type="CDD" id="cd00448">
    <property type="entry name" value="YjgF_YER057c_UK114_family"/>
    <property type="match status" value="1"/>
</dbReference>
<dbReference type="Gene3D" id="3.30.1330.40">
    <property type="entry name" value="RutC-like"/>
    <property type="match status" value="1"/>
</dbReference>
<gene>
    <name evidence="2" type="ORF">GJR95_36265</name>
</gene>
<dbReference type="EMBL" id="CP045997">
    <property type="protein sequence ID" value="QHW00143.1"/>
    <property type="molecule type" value="Genomic_DNA"/>
</dbReference>
<dbReference type="InterPro" id="IPR006175">
    <property type="entry name" value="YjgF/YER057c/UK114"/>
</dbReference>
<dbReference type="PANTHER" id="PTHR11803">
    <property type="entry name" value="2-IMINOBUTANOATE/2-IMINOPROPANOATE DEAMINASE RIDA"/>
    <property type="match status" value="1"/>
</dbReference>
<evidence type="ECO:0000313" key="3">
    <source>
        <dbReference type="Proteomes" id="UP000464577"/>
    </source>
</evidence>
<keyword evidence="3" id="KW-1185">Reference proteome</keyword>
<sequence length="166" mass="18538">MAASDDLIYLSQIMRFDWLTYLTDYTLKRPMEKHFMNPQGLPKWEHAFSQIVTVSSGSTQTIYLSGQVAMDQHNTLIGEHDLKQQARQAFENLQLALSSVGATTQDVVKINIYVKDYKPADASIISEAFRIAFPHENLPVSTWLGVQALALEGLLIEIDAIAVVAV</sequence>
<comment type="similarity">
    <text evidence="1">Belongs to the RutC family.</text>
</comment>
<dbReference type="PANTHER" id="PTHR11803:SF58">
    <property type="entry name" value="PROTEIN HMF1-RELATED"/>
    <property type="match status" value="1"/>
</dbReference>
<name>A0A6P1W702_9BACT</name>
<accession>A0A6P1W702</accession>
<dbReference type="GO" id="GO:0005829">
    <property type="term" value="C:cytosol"/>
    <property type="evidence" value="ECO:0007669"/>
    <property type="project" value="TreeGrafter"/>
</dbReference>
<organism evidence="2 3">
    <name type="scientific">Spirosoma endbachense</name>
    <dbReference type="NCBI Taxonomy" id="2666025"/>
    <lineage>
        <taxon>Bacteria</taxon>
        <taxon>Pseudomonadati</taxon>
        <taxon>Bacteroidota</taxon>
        <taxon>Cytophagia</taxon>
        <taxon>Cytophagales</taxon>
        <taxon>Cytophagaceae</taxon>
        <taxon>Spirosoma</taxon>
    </lineage>
</organism>
<reference evidence="2 3" key="1">
    <citation type="submission" date="2019-11" db="EMBL/GenBank/DDBJ databases">
        <title>Spirosoma endbachense sp. nov., isolated from a natural salt meadow.</title>
        <authorList>
            <person name="Rojas J."/>
            <person name="Ambika Manirajan B."/>
            <person name="Ratering S."/>
            <person name="Suarez C."/>
            <person name="Geissler-Plaum R."/>
            <person name="Schnell S."/>
        </authorList>
    </citation>
    <scope>NUCLEOTIDE SEQUENCE [LARGE SCALE GENOMIC DNA]</scope>
    <source>
        <strain evidence="2 3">I-24</strain>
    </source>
</reference>
<dbReference type="Pfam" id="PF01042">
    <property type="entry name" value="Ribonuc_L-PSP"/>
    <property type="match status" value="1"/>
</dbReference>
<evidence type="ECO:0000256" key="1">
    <source>
        <dbReference type="ARBA" id="ARBA00010552"/>
    </source>
</evidence>
<dbReference type="GO" id="GO:0019239">
    <property type="term" value="F:deaminase activity"/>
    <property type="evidence" value="ECO:0007669"/>
    <property type="project" value="TreeGrafter"/>
</dbReference>
<protein>
    <submittedName>
        <fullName evidence="2">RidA family protein</fullName>
    </submittedName>
</protein>
<evidence type="ECO:0000313" key="2">
    <source>
        <dbReference type="EMBL" id="QHW00143.1"/>
    </source>
</evidence>
<dbReference type="KEGG" id="senf:GJR95_36265"/>
<dbReference type="InterPro" id="IPR035959">
    <property type="entry name" value="RutC-like_sf"/>
</dbReference>
<dbReference type="SUPFAM" id="SSF55298">
    <property type="entry name" value="YjgF-like"/>
    <property type="match status" value="1"/>
</dbReference>
<dbReference type="Proteomes" id="UP000464577">
    <property type="component" value="Chromosome"/>
</dbReference>